<dbReference type="OrthoDB" id="9789133at2"/>
<dbReference type="InterPro" id="IPR036866">
    <property type="entry name" value="RibonucZ/Hydroxyglut_hydro"/>
</dbReference>
<keyword evidence="3" id="KW-1185">Reference proteome</keyword>
<dbReference type="RefSeq" id="WP_055425192.1">
    <property type="nucleotide sequence ID" value="NZ_FCOR01000004.1"/>
</dbReference>
<dbReference type="Proteomes" id="UP000182761">
    <property type="component" value="Unassembled WGS sequence"/>
</dbReference>
<proteinExistence type="predicted"/>
<evidence type="ECO:0000259" key="1">
    <source>
        <dbReference type="SMART" id="SM00849"/>
    </source>
</evidence>
<dbReference type="PANTHER" id="PTHR43546">
    <property type="entry name" value="UPF0173 METAL-DEPENDENT HYDROLASE MJ1163-RELATED"/>
    <property type="match status" value="1"/>
</dbReference>
<feature type="domain" description="Metallo-beta-lactamase" evidence="1">
    <location>
        <begin position="7"/>
        <end position="190"/>
    </location>
</feature>
<organism evidence="2 3">
    <name type="scientific">Apibacter mensalis</name>
    <dbReference type="NCBI Taxonomy" id="1586267"/>
    <lineage>
        <taxon>Bacteria</taxon>
        <taxon>Pseudomonadati</taxon>
        <taxon>Bacteroidota</taxon>
        <taxon>Flavobacteriia</taxon>
        <taxon>Flavobacteriales</taxon>
        <taxon>Weeksellaceae</taxon>
        <taxon>Apibacter</taxon>
    </lineage>
</organism>
<dbReference type="Gene3D" id="3.60.15.10">
    <property type="entry name" value="Ribonuclease Z/Hydroxyacylglutathione hydrolase-like"/>
    <property type="match status" value="1"/>
</dbReference>
<protein>
    <submittedName>
        <fullName evidence="2">L-ascorbate metabolism protein UlaG, beta-lactamase superfamily</fullName>
    </submittedName>
</protein>
<reference evidence="2 3" key="1">
    <citation type="submission" date="2016-01" db="EMBL/GenBank/DDBJ databases">
        <authorList>
            <person name="McClelland M."/>
            <person name="Jain A."/>
            <person name="Saraogi P."/>
            <person name="Mendelson R."/>
            <person name="Westerman R."/>
            <person name="SanMiguel P."/>
            <person name="Csonka L."/>
        </authorList>
    </citation>
    <scope>NUCLEOTIDE SEQUENCE [LARGE SCALE GENOMIC DNA]</scope>
    <source>
        <strain evidence="2 3">R-53146</strain>
    </source>
</reference>
<dbReference type="InterPro" id="IPR001279">
    <property type="entry name" value="Metallo-B-lactamas"/>
</dbReference>
<dbReference type="SMART" id="SM00849">
    <property type="entry name" value="Lactamase_B"/>
    <property type="match status" value="1"/>
</dbReference>
<dbReference type="PANTHER" id="PTHR43546:SF3">
    <property type="entry name" value="UPF0173 METAL-DEPENDENT HYDROLASE MJ1163"/>
    <property type="match status" value="1"/>
</dbReference>
<dbReference type="STRING" id="1586267.GCA_001418685_00816"/>
<dbReference type="Pfam" id="PF12706">
    <property type="entry name" value="Lactamase_B_2"/>
    <property type="match status" value="1"/>
</dbReference>
<dbReference type="InterPro" id="IPR050114">
    <property type="entry name" value="UPF0173_UPF0282_UlaG_hydrolase"/>
</dbReference>
<name>A0A0X3AQ34_9FLAO</name>
<evidence type="ECO:0000313" key="2">
    <source>
        <dbReference type="EMBL" id="CVK15978.1"/>
    </source>
</evidence>
<dbReference type="AlphaFoldDB" id="A0A0X3AQ34"/>
<evidence type="ECO:0000313" key="3">
    <source>
        <dbReference type="Proteomes" id="UP000182761"/>
    </source>
</evidence>
<sequence length="230" mass="25484">MEIIYYGHACFGFKTSSSTVLIDPFISGNELAKDIDVNEIKADYIFLTHAHYDHILDVETIARNNNSQILTNPEICAYYEKLGFNVIPMNIGGVKKFDFGKIKMVSALHSSSFPDGTYGGLACGYLMKMDGKVIYFSGDTSLTTDMKLLPFIYGYINVAILPIGNTYTMGGYDAVVAAKFVKTKNAIASHYDTFPAIKVNKDKAKHLFLAEGKRLTFLSIGESVDICKFE</sequence>
<dbReference type="NCBIfam" id="NF001911">
    <property type="entry name" value="PRK00685.1"/>
    <property type="match status" value="1"/>
</dbReference>
<dbReference type="EMBL" id="FCOR01000004">
    <property type="protein sequence ID" value="CVK15978.1"/>
    <property type="molecule type" value="Genomic_DNA"/>
</dbReference>
<dbReference type="SUPFAM" id="SSF56281">
    <property type="entry name" value="Metallo-hydrolase/oxidoreductase"/>
    <property type="match status" value="1"/>
</dbReference>
<accession>A0A0X3AQ34</accession>
<gene>
    <name evidence="2" type="ORF">Ga0061079_10496</name>
</gene>